<evidence type="ECO:0000256" key="1">
    <source>
        <dbReference type="SAM" id="MobiDB-lite"/>
    </source>
</evidence>
<dbReference type="InterPro" id="IPR009367">
    <property type="entry name" value="Elm1-like"/>
</dbReference>
<sequence>MRALEALILSDGRPGHYSLSEGIVTAIAQVREVNLRRMQVERPWWLPARALSYLVNYGVSPEQILRRVYGVDVHALGSPDLIVSAGGDTLAANISAARVTGAANVFYGSLRRYRPSDFSLVLTSYAEQAKGPNRLMTLKPSSNNPDEAEAAGSRPVRAPGDFPRVAGLIIGGDAGTVRYTDEDWRELLVFISECAELWGTRWIVSNAPRTPDLVSGMLAGMTGPQRAVQQFIDIRQVGPGTLGPLLTDSEVIVCTADSSTMLSECVWMRRPVVSVTPRGWALPANEASYREWLSANGWAKQLPIAQLNPDSFLDVLDAIEPLDVNPLDKLAEELKERLSLLIE</sequence>
<dbReference type="Proteomes" id="UP000033187">
    <property type="component" value="Chromosome 1"/>
</dbReference>
<dbReference type="Pfam" id="PF06258">
    <property type="entry name" value="Mito_fiss_Elm1"/>
    <property type="match status" value="1"/>
</dbReference>
<gene>
    <name evidence="2" type="ORF">YBN1229_v1_3040</name>
</gene>
<organism evidence="2 3">
    <name type="scientific">Candidatus Filomicrobium marinum</name>
    <dbReference type="NCBI Taxonomy" id="1608628"/>
    <lineage>
        <taxon>Bacteria</taxon>
        <taxon>Pseudomonadati</taxon>
        <taxon>Pseudomonadota</taxon>
        <taxon>Alphaproteobacteria</taxon>
        <taxon>Hyphomicrobiales</taxon>
        <taxon>Hyphomicrobiaceae</taxon>
        <taxon>Filomicrobium</taxon>
    </lineage>
</organism>
<dbReference type="KEGG" id="fiy:BN1229_v1_3040"/>
<reference evidence="3" key="1">
    <citation type="submission" date="2015-02" db="EMBL/GenBank/DDBJ databases">
        <authorList>
            <person name="Chooi Y.-H."/>
        </authorList>
    </citation>
    <scope>NUCLEOTIDE SEQUENCE [LARGE SCALE GENOMIC DNA]</scope>
    <source>
        <strain evidence="3">strain Y</strain>
    </source>
</reference>
<name>A0A0D6JIS8_9HYPH</name>
<protein>
    <recommendedName>
        <fullName evidence="4">Nucleoside-diphosphate sugar epimerase</fullName>
    </recommendedName>
</protein>
<evidence type="ECO:0008006" key="4">
    <source>
        <dbReference type="Google" id="ProtNLM"/>
    </source>
</evidence>
<feature type="region of interest" description="Disordered" evidence="1">
    <location>
        <begin position="134"/>
        <end position="156"/>
    </location>
</feature>
<evidence type="ECO:0000313" key="3">
    <source>
        <dbReference type="Proteomes" id="UP000033187"/>
    </source>
</evidence>
<accession>A0A0D6JIS8</accession>
<dbReference type="EMBL" id="LN829119">
    <property type="protein sequence ID" value="CPR21416.1"/>
    <property type="molecule type" value="Genomic_DNA"/>
</dbReference>
<proteinExistence type="predicted"/>
<keyword evidence="3" id="KW-1185">Reference proteome</keyword>
<dbReference type="KEGG" id="fil:BN1229_v1_2876"/>
<dbReference type="AlphaFoldDB" id="A0A0D6JIS8"/>
<evidence type="ECO:0000313" key="2">
    <source>
        <dbReference type="EMBL" id="CPR21416.1"/>
    </source>
</evidence>